<dbReference type="Gene3D" id="3.30.60.230">
    <property type="entry name" value="Lsr2, dimerization domain"/>
    <property type="match status" value="1"/>
</dbReference>
<dbReference type="GO" id="GO:0003677">
    <property type="term" value="F:DNA binding"/>
    <property type="evidence" value="ECO:0007669"/>
    <property type="project" value="UniProtKB-KW"/>
</dbReference>
<feature type="domain" description="Lsr2 DNA-binding" evidence="4">
    <location>
        <begin position="103"/>
        <end position="138"/>
    </location>
</feature>
<reference evidence="5 6" key="1">
    <citation type="submission" date="2018-12" db="EMBL/GenBank/DDBJ databases">
        <authorList>
            <consortium name="Pathogen Informatics"/>
        </authorList>
    </citation>
    <scope>NUCLEOTIDE SEQUENCE [LARGE SCALE GENOMIC DNA]</scope>
    <source>
        <strain evidence="5 6">NCTC10485</strain>
    </source>
</reference>
<evidence type="ECO:0000313" key="5">
    <source>
        <dbReference type="EMBL" id="VEG50819.1"/>
    </source>
</evidence>
<keyword evidence="6" id="KW-1185">Reference proteome</keyword>
<dbReference type="GO" id="GO:0016746">
    <property type="term" value="F:acyltransferase activity"/>
    <property type="evidence" value="ECO:0007669"/>
    <property type="project" value="InterPro"/>
</dbReference>
<protein>
    <submittedName>
        <fullName evidence="5">Lsr2 protein</fullName>
    </submittedName>
</protein>
<dbReference type="Proteomes" id="UP000282551">
    <property type="component" value="Chromosome"/>
</dbReference>
<evidence type="ECO:0000256" key="2">
    <source>
        <dbReference type="SAM" id="MobiDB-lite"/>
    </source>
</evidence>
<gene>
    <name evidence="5" type="primary">lsr2_2</name>
    <name evidence="5" type="ORF">NCTC10485_05139</name>
</gene>
<sequence>MGKIVTIEYVDDFDGTSIDAESVDTVEFSYRGQEYSLVLTKKNGAQFDKDISRYITAAKKAQAREARAARKPAKPTSRKANTSKTPTRRKAASRRTASAAVSGPERTRAIRKWAADNGHTVSTRGRIPAAVLQAYDAAH</sequence>
<evidence type="ECO:0000259" key="4">
    <source>
        <dbReference type="Pfam" id="PF23359"/>
    </source>
</evidence>
<evidence type="ECO:0000313" key="6">
    <source>
        <dbReference type="Proteomes" id="UP000282551"/>
    </source>
</evidence>
<feature type="region of interest" description="Disordered" evidence="2">
    <location>
        <begin position="62"/>
        <end position="109"/>
    </location>
</feature>
<proteinExistence type="predicted"/>
<accession>A0A3S4VM62</accession>
<evidence type="ECO:0000256" key="1">
    <source>
        <dbReference type="ARBA" id="ARBA00023125"/>
    </source>
</evidence>
<evidence type="ECO:0000259" key="3">
    <source>
        <dbReference type="Pfam" id="PF11774"/>
    </source>
</evidence>
<dbReference type="Gene3D" id="4.10.320.10">
    <property type="entry name" value="E3-binding domain"/>
    <property type="match status" value="1"/>
</dbReference>
<dbReference type="InterPro" id="IPR036625">
    <property type="entry name" value="E3-bd_dom_sf"/>
</dbReference>
<organism evidence="5 6">
    <name type="scientific">Mycolicibacterium chitae</name>
    <name type="common">Mycobacterium chitae</name>
    <dbReference type="NCBI Taxonomy" id="1792"/>
    <lineage>
        <taxon>Bacteria</taxon>
        <taxon>Bacillati</taxon>
        <taxon>Actinomycetota</taxon>
        <taxon>Actinomycetes</taxon>
        <taxon>Mycobacteriales</taxon>
        <taxon>Mycobacteriaceae</taxon>
        <taxon>Mycolicibacterium</taxon>
    </lineage>
</organism>
<dbReference type="Pfam" id="PF11774">
    <property type="entry name" value="Lsr2"/>
    <property type="match status" value="1"/>
</dbReference>
<name>A0A3S4VM62_MYCCI</name>
<keyword evidence="1" id="KW-0238">DNA-binding</keyword>
<dbReference type="OrthoDB" id="4113332at2"/>
<dbReference type="InterPro" id="IPR055370">
    <property type="entry name" value="Lsr2_DNA-bd"/>
</dbReference>
<dbReference type="AlphaFoldDB" id="A0A3S4VM62"/>
<feature type="domain" description="Lsr2 dimerization" evidence="3">
    <location>
        <begin position="1"/>
        <end position="61"/>
    </location>
</feature>
<dbReference type="InterPro" id="IPR042261">
    <property type="entry name" value="Lsr2-like_dimerization"/>
</dbReference>
<dbReference type="Pfam" id="PF23359">
    <property type="entry name" value="Lsr2_DNA-bd"/>
    <property type="match status" value="1"/>
</dbReference>
<dbReference type="EMBL" id="LR134355">
    <property type="protein sequence ID" value="VEG50819.1"/>
    <property type="molecule type" value="Genomic_DNA"/>
</dbReference>
<dbReference type="InterPro" id="IPR024412">
    <property type="entry name" value="Lsr2_dim_dom"/>
</dbReference>